<sequence>MSAGPSTEPGTDPGPAPTLVPASVLAMMDLVAQSDSVELKLTVPASAYRVGARALEIDPIAAQIRQVYFFDTPDLALDRSGVVVRARRIQGRDADSTVKLRPVVPDDLPADVRRSPQLTVELDAMPGGYVCSASMRHRVPPDAVLPAVTGRQPLHGLFSKEQRRFLAAHAPQGLEIDDLAVLGPILVLKQRLEPAGFSRRLVVELWTYPDGARVVELSTKCAPGEAVAVALETRRFLTSKGVPLGGDQQTKTRTALEFFAAELAAQAGSAGA</sequence>
<name>A0A510UWE8_9CELL</name>
<dbReference type="InterPro" id="IPR033469">
    <property type="entry name" value="CYTH-like_dom_sf"/>
</dbReference>
<dbReference type="AlphaFoldDB" id="A0A510UWE8"/>
<evidence type="ECO:0000313" key="2">
    <source>
        <dbReference type="Proteomes" id="UP000321386"/>
    </source>
</evidence>
<dbReference type="OrthoDB" id="5764514at2"/>
<reference evidence="1 2" key="1">
    <citation type="submission" date="2019-07" db="EMBL/GenBank/DDBJ databases">
        <title>Whole genome shotgun sequence of Cellulomonas persica NBRC 101101.</title>
        <authorList>
            <person name="Hosoyama A."/>
            <person name="Uohara A."/>
            <person name="Ohji S."/>
            <person name="Ichikawa N."/>
        </authorList>
    </citation>
    <scope>NUCLEOTIDE SEQUENCE [LARGE SCALE GENOMIC DNA]</scope>
    <source>
        <strain evidence="1 2">NBRC 101101</strain>
    </source>
</reference>
<accession>A0A510UWE8</accession>
<gene>
    <name evidence="1" type="ORF">CPE01_27460</name>
</gene>
<evidence type="ECO:0008006" key="3">
    <source>
        <dbReference type="Google" id="ProtNLM"/>
    </source>
</evidence>
<organism evidence="1 2">
    <name type="scientific">Cellulomonas persica</name>
    <dbReference type="NCBI Taxonomy" id="76861"/>
    <lineage>
        <taxon>Bacteria</taxon>
        <taxon>Bacillati</taxon>
        <taxon>Actinomycetota</taxon>
        <taxon>Actinomycetes</taxon>
        <taxon>Micrococcales</taxon>
        <taxon>Cellulomonadaceae</taxon>
        <taxon>Cellulomonas</taxon>
    </lineage>
</organism>
<protein>
    <recommendedName>
        <fullName evidence="3">Adenylate cyclase</fullName>
    </recommendedName>
</protein>
<dbReference type="RefSeq" id="WP_146807396.1">
    <property type="nucleotide sequence ID" value="NZ_BJUA01000016.1"/>
</dbReference>
<keyword evidence="2" id="KW-1185">Reference proteome</keyword>
<proteinExistence type="predicted"/>
<comment type="caution">
    <text evidence="1">The sequence shown here is derived from an EMBL/GenBank/DDBJ whole genome shotgun (WGS) entry which is preliminary data.</text>
</comment>
<evidence type="ECO:0000313" key="1">
    <source>
        <dbReference type="EMBL" id="GEK19013.1"/>
    </source>
</evidence>
<dbReference type="Gene3D" id="2.40.320.10">
    <property type="entry name" value="Hypothetical Protein Pfu-838710-001"/>
    <property type="match status" value="1"/>
</dbReference>
<dbReference type="Proteomes" id="UP000321386">
    <property type="component" value="Unassembled WGS sequence"/>
</dbReference>
<dbReference type="SUPFAM" id="SSF55154">
    <property type="entry name" value="CYTH-like phosphatases"/>
    <property type="match status" value="1"/>
</dbReference>
<dbReference type="EMBL" id="BJUA01000016">
    <property type="protein sequence ID" value="GEK19013.1"/>
    <property type="molecule type" value="Genomic_DNA"/>
</dbReference>